<dbReference type="Proteomes" id="UP000027265">
    <property type="component" value="Unassembled WGS sequence"/>
</dbReference>
<name>A0A067Q0Q1_9AGAM</name>
<dbReference type="EMBL" id="KL197714">
    <property type="protein sequence ID" value="KDQ60529.1"/>
    <property type="molecule type" value="Genomic_DNA"/>
</dbReference>
<evidence type="ECO:0000313" key="2">
    <source>
        <dbReference type="EMBL" id="KDQ60529.1"/>
    </source>
</evidence>
<proteinExistence type="predicted"/>
<evidence type="ECO:0000256" key="1">
    <source>
        <dbReference type="SAM" id="Coils"/>
    </source>
</evidence>
<accession>A0A067Q0Q1</accession>
<gene>
    <name evidence="2" type="ORF">JAAARDRAFT_191904</name>
</gene>
<reference evidence="3" key="1">
    <citation type="journal article" date="2014" name="Proc. Natl. Acad. Sci. U.S.A.">
        <title>Extensive sampling of basidiomycete genomes demonstrates inadequacy of the white-rot/brown-rot paradigm for wood decay fungi.</title>
        <authorList>
            <person name="Riley R."/>
            <person name="Salamov A.A."/>
            <person name="Brown D.W."/>
            <person name="Nagy L.G."/>
            <person name="Floudas D."/>
            <person name="Held B.W."/>
            <person name="Levasseur A."/>
            <person name="Lombard V."/>
            <person name="Morin E."/>
            <person name="Otillar R."/>
            <person name="Lindquist E.A."/>
            <person name="Sun H."/>
            <person name="LaButti K.M."/>
            <person name="Schmutz J."/>
            <person name="Jabbour D."/>
            <person name="Luo H."/>
            <person name="Baker S.E."/>
            <person name="Pisabarro A.G."/>
            <person name="Walton J.D."/>
            <person name="Blanchette R.A."/>
            <person name="Henrissat B."/>
            <person name="Martin F."/>
            <person name="Cullen D."/>
            <person name="Hibbett D.S."/>
            <person name="Grigoriev I.V."/>
        </authorList>
    </citation>
    <scope>NUCLEOTIDE SEQUENCE [LARGE SCALE GENOMIC DNA]</scope>
    <source>
        <strain evidence="3">MUCL 33604</strain>
    </source>
</reference>
<dbReference type="AlphaFoldDB" id="A0A067Q0Q1"/>
<keyword evidence="3" id="KW-1185">Reference proteome</keyword>
<sequence>MFGVPLHEDCAICNRYFTHGIADEARFRTHVKAQAESLRSSSDALRELQANMAHLEAQAASNEVRAQGLVSRVAELEAEAHKRESAVLRANTTLVDTQHRLKEAQARITTGTTKLAYMQGQLDHMNCFSGHASGSNAVELLNDSSSTVSWGNSDLAQPSTSGWGLNTQDIPLAASEGRWGNVDAAPVQEATARRPAPAPISEAPVLPTEHRQDDGRAMVFELVEKPPIMITTLISSVPFCLFDPTISTMFVNESCLKQINMIQVWLWINTVAAPLSREDHQLFSTSTLSLIWTPGTFANYRRANPCKEVFDVTHFSGDPTSPDQVLEYWNDTGIMLDQATMFTRFYNYHSAAQAHPATHRPARQRNPSTDIPCPLATDDPMGERVDYGDNNSTDGDISLSPEALALGQMGMALTAIAMVAGIIPPDPEGCIASSLKPVVDTRSLVDDNNN</sequence>
<dbReference type="HOGENOM" id="CLU_037231_0_0_1"/>
<organism evidence="2 3">
    <name type="scientific">Jaapia argillacea MUCL 33604</name>
    <dbReference type="NCBI Taxonomy" id="933084"/>
    <lineage>
        <taxon>Eukaryota</taxon>
        <taxon>Fungi</taxon>
        <taxon>Dikarya</taxon>
        <taxon>Basidiomycota</taxon>
        <taxon>Agaricomycotina</taxon>
        <taxon>Agaricomycetes</taxon>
        <taxon>Agaricomycetidae</taxon>
        <taxon>Jaapiales</taxon>
        <taxon>Jaapiaceae</taxon>
        <taxon>Jaapia</taxon>
    </lineage>
</organism>
<feature type="coiled-coil region" evidence="1">
    <location>
        <begin position="38"/>
        <end position="65"/>
    </location>
</feature>
<protein>
    <submittedName>
        <fullName evidence="2">Uncharacterized protein</fullName>
    </submittedName>
</protein>
<keyword evidence="1" id="KW-0175">Coiled coil</keyword>
<evidence type="ECO:0000313" key="3">
    <source>
        <dbReference type="Proteomes" id="UP000027265"/>
    </source>
</evidence>
<dbReference type="InParanoid" id="A0A067Q0Q1"/>